<dbReference type="Pfam" id="PF01454">
    <property type="entry name" value="MAGE"/>
    <property type="match status" value="1"/>
</dbReference>
<evidence type="ECO:0000256" key="2">
    <source>
        <dbReference type="SAM" id="MobiDB-lite"/>
    </source>
</evidence>
<proteinExistence type="predicted"/>
<feature type="compositionally biased region" description="Low complexity" evidence="2">
    <location>
        <begin position="86"/>
        <end position="102"/>
    </location>
</feature>
<dbReference type="PANTHER" id="PTHR11736">
    <property type="entry name" value="MELANOMA-ASSOCIATED ANTIGEN MAGE ANTIGEN"/>
    <property type="match status" value="1"/>
</dbReference>
<dbReference type="SMART" id="SM01373">
    <property type="entry name" value="MAGE"/>
    <property type="match status" value="1"/>
</dbReference>
<dbReference type="InterPro" id="IPR037445">
    <property type="entry name" value="MAGE"/>
</dbReference>
<reference evidence="4" key="1">
    <citation type="submission" date="2020-03" db="EMBL/GenBank/DDBJ databases">
        <title>Studies in the Genomics of Life Span.</title>
        <authorList>
            <person name="Glass D."/>
        </authorList>
    </citation>
    <scope>NUCLEOTIDE SEQUENCE</scope>
    <source>
        <strain evidence="4">SUZIE</strain>
        <tissue evidence="4">Muscle</tissue>
    </source>
</reference>
<gene>
    <name evidence="4" type="ORF">SUZIE_103340</name>
</gene>
<comment type="caution">
    <text evidence="4">The sequence shown here is derived from an EMBL/GenBank/DDBJ whole genome shotgun (WGS) entry which is preliminary data.</text>
</comment>
<dbReference type="FunFam" id="1.10.10.1200:FF:000007">
    <property type="entry name" value="Melanoma-associated antigen C2"/>
    <property type="match status" value="1"/>
</dbReference>
<feature type="compositionally biased region" description="Low complexity" evidence="2">
    <location>
        <begin position="40"/>
        <end position="53"/>
    </location>
</feature>
<feature type="region of interest" description="Disordered" evidence="2">
    <location>
        <begin position="26"/>
        <end position="102"/>
    </location>
</feature>
<dbReference type="PANTHER" id="PTHR11736:SF84">
    <property type="entry name" value="MELANOMA-ASSOCIATED ANTIGEN C2"/>
    <property type="match status" value="1"/>
</dbReference>
<dbReference type="InterPro" id="IPR041899">
    <property type="entry name" value="MAGE_WH2"/>
</dbReference>
<keyword evidence="5" id="KW-1185">Reference proteome</keyword>
<dbReference type="EMBL" id="JAATJV010137800">
    <property type="protein sequence ID" value="MBZ3869518.1"/>
    <property type="molecule type" value="Genomic_DNA"/>
</dbReference>
<protein>
    <submittedName>
        <fullName evidence="4">Melanoma-associated antigen 10</fullName>
    </submittedName>
</protein>
<dbReference type="GO" id="GO:0005634">
    <property type="term" value="C:nucleus"/>
    <property type="evidence" value="ECO:0007669"/>
    <property type="project" value="TreeGrafter"/>
</dbReference>
<dbReference type="GO" id="GO:0000122">
    <property type="term" value="P:negative regulation of transcription by RNA polymerase II"/>
    <property type="evidence" value="ECO:0007669"/>
    <property type="project" value="TreeGrafter"/>
</dbReference>
<name>A0AA41SKT8_SCICA</name>
<dbReference type="FunFam" id="1.10.10.1210:FF:000001">
    <property type="entry name" value="melanoma-associated antigen D1"/>
    <property type="match status" value="1"/>
</dbReference>
<sequence length="376" mass="42228">MPRFPKRPRLTLEQDFPNPIEIQDLMIAQAPTAEEEEDASSISSSSLNLSFPSSSPPSPSSSSSSSSSSSLILNTPEEEEPVAARPSTPQSSPQSSLETQSSFSSPILWNNLDEELSSQEESSSTLQSSTDTESSPRDPLEDKVTDLVHLLILKYRLKEPITKVEMLRVVTKEYKNQFPVIFKKASKCLEVIFGIDVKETDTTSHLYALVNSLDLTYDEIPTDDHSMPKNGFLIIILGVIFIEGNCASEENIWEFLNMMGVYDGKEHFIYGEPRKFITRDLVQENYLEYRRVPNSDPPCYEFLWGPRAKAETTKMKVLEFLAKVKGSDPVSFSSWYEEALREEEEIAQARFGPVDDSTALFIAQHWSASSPAPSEE</sequence>
<dbReference type="InterPro" id="IPR041898">
    <property type="entry name" value="MAGE_WH1"/>
</dbReference>
<accession>A0AA41SKT8</accession>
<feature type="region of interest" description="Disordered" evidence="2">
    <location>
        <begin position="114"/>
        <end position="140"/>
    </location>
</feature>
<organism evidence="4 5">
    <name type="scientific">Sciurus carolinensis</name>
    <name type="common">Eastern gray squirrel</name>
    <dbReference type="NCBI Taxonomy" id="30640"/>
    <lineage>
        <taxon>Eukaryota</taxon>
        <taxon>Metazoa</taxon>
        <taxon>Chordata</taxon>
        <taxon>Craniata</taxon>
        <taxon>Vertebrata</taxon>
        <taxon>Euteleostomi</taxon>
        <taxon>Mammalia</taxon>
        <taxon>Eutheria</taxon>
        <taxon>Euarchontoglires</taxon>
        <taxon>Glires</taxon>
        <taxon>Rodentia</taxon>
        <taxon>Sciuromorpha</taxon>
        <taxon>Sciuridae</taxon>
        <taxon>Sciurinae</taxon>
        <taxon>Sciurini</taxon>
        <taxon>Sciurus</taxon>
    </lineage>
</organism>
<evidence type="ECO:0000256" key="1">
    <source>
        <dbReference type="ARBA" id="ARBA00084104"/>
    </source>
</evidence>
<dbReference type="Gene3D" id="1.10.10.1210">
    <property type="entry name" value="MAGE homology domain, winged helix WH2 motif"/>
    <property type="match status" value="1"/>
</dbReference>
<evidence type="ECO:0000313" key="4">
    <source>
        <dbReference type="EMBL" id="MBZ3869518.1"/>
    </source>
</evidence>
<keyword evidence="1" id="KW-0825">Tumor antigen</keyword>
<dbReference type="Gene3D" id="1.10.10.1200">
    <property type="entry name" value="MAGE homology domain, winged helix WH1 motif"/>
    <property type="match status" value="1"/>
</dbReference>
<dbReference type="SMART" id="SM01392">
    <property type="entry name" value="MAGE_N"/>
    <property type="match status" value="1"/>
</dbReference>
<feature type="compositionally biased region" description="Low complexity" evidence="2">
    <location>
        <begin position="60"/>
        <end position="74"/>
    </location>
</feature>
<dbReference type="AlphaFoldDB" id="A0AA41SKT8"/>
<evidence type="ECO:0000313" key="5">
    <source>
        <dbReference type="Proteomes" id="UP001166674"/>
    </source>
</evidence>
<dbReference type="InterPro" id="IPR002190">
    <property type="entry name" value="MHD_dom"/>
</dbReference>
<feature type="domain" description="MAGE" evidence="3">
    <location>
        <begin position="140"/>
        <end position="339"/>
    </location>
</feature>
<dbReference type="InterPro" id="IPR021072">
    <property type="entry name" value="MAGE_N"/>
</dbReference>
<feature type="compositionally biased region" description="Low complexity" evidence="2">
    <location>
        <begin position="119"/>
        <end position="133"/>
    </location>
</feature>
<dbReference type="PROSITE" id="PS50838">
    <property type="entry name" value="MAGE"/>
    <property type="match status" value="1"/>
</dbReference>
<evidence type="ECO:0000259" key="3">
    <source>
        <dbReference type="PROSITE" id="PS50838"/>
    </source>
</evidence>
<dbReference type="Proteomes" id="UP001166674">
    <property type="component" value="Unassembled WGS sequence"/>
</dbReference>